<dbReference type="Pfam" id="PF23639">
    <property type="entry name" value="DUF7146"/>
    <property type="match status" value="1"/>
</dbReference>
<dbReference type="RefSeq" id="WP_066770025.1">
    <property type="nucleotide sequence ID" value="NZ_CP013244.1"/>
</dbReference>
<organism evidence="3 4">
    <name type="scientific">Candidatus Viadribacter manganicus</name>
    <dbReference type="NCBI Taxonomy" id="1759059"/>
    <lineage>
        <taxon>Bacteria</taxon>
        <taxon>Pseudomonadati</taxon>
        <taxon>Pseudomonadota</taxon>
        <taxon>Alphaproteobacteria</taxon>
        <taxon>Hyphomonadales</taxon>
        <taxon>Hyphomonadaceae</taxon>
        <taxon>Candidatus Viadribacter</taxon>
    </lineage>
</organism>
<keyword evidence="4" id="KW-1185">Reference proteome</keyword>
<dbReference type="InParanoid" id="A0A1B1AH82"/>
<evidence type="ECO:0000259" key="1">
    <source>
        <dbReference type="Pfam" id="PF13362"/>
    </source>
</evidence>
<evidence type="ECO:0000313" key="3">
    <source>
        <dbReference type="EMBL" id="ANP45915.1"/>
    </source>
</evidence>
<sequence>MSQLKRIVDVMGGALLDGGRRALIRGPGHGPADRSVSLFENADGRVLIHCFSPRDNWRQVRAELAELGLLEEEQAERSNTHEALVRVRSEQNQEDRRTRMLRLWDEAQPIQTTIAERYLRGRAIEGELPSSEVLRFHPNMTSLEDRERRGALMAALVDGNGDLQGVQVTLLSSHGAAKAALTTPRRTIGRLMGCYVRIDAPGETLIVAEGLETALSARRALGAGAWAFLGSENLARFEPPPVVDKLIIAADNDPAGLAAAERLADRMKGELSSTIAPPPKGFSDWNDFARAARTE</sequence>
<reference evidence="3 4" key="1">
    <citation type="submission" date="2015-11" db="EMBL/GenBank/DDBJ databases">
        <title>Whole-Genome Sequence of Candidatus Oderbacter manganicum from the National Park Lower Oder Valley, Germany.</title>
        <authorList>
            <person name="Braun B."/>
            <person name="Liere K."/>
            <person name="Szewzyk U."/>
        </authorList>
    </citation>
    <scope>NUCLEOTIDE SEQUENCE [LARGE SCALE GENOMIC DNA]</scope>
    <source>
        <strain evidence="3 4">OTSz_A_272</strain>
    </source>
</reference>
<feature type="domain" description="DUF7146" evidence="2">
    <location>
        <begin position="95"/>
        <end position="198"/>
    </location>
</feature>
<evidence type="ECO:0000259" key="2">
    <source>
        <dbReference type="Pfam" id="PF23639"/>
    </source>
</evidence>
<proteinExistence type="predicted"/>
<dbReference type="EMBL" id="CP013244">
    <property type="protein sequence ID" value="ANP45915.1"/>
    <property type="molecule type" value="Genomic_DNA"/>
</dbReference>
<gene>
    <name evidence="3" type="ORF">ATE48_08265</name>
</gene>
<dbReference type="Proteomes" id="UP000092498">
    <property type="component" value="Chromosome"/>
</dbReference>
<dbReference type="Pfam" id="PF13362">
    <property type="entry name" value="Toprim_3"/>
    <property type="match status" value="1"/>
</dbReference>
<dbReference type="Gene3D" id="3.40.1360.10">
    <property type="match status" value="1"/>
</dbReference>
<dbReference type="OrthoDB" id="7465087at2"/>
<dbReference type="KEGG" id="cbot:ATE48_08265"/>
<dbReference type="STRING" id="1759059.ATE48_08265"/>
<dbReference type="InterPro" id="IPR006171">
    <property type="entry name" value="TOPRIM_dom"/>
</dbReference>
<protein>
    <submittedName>
        <fullName evidence="3">Uncharacterized protein</fullName>
    </submittedName>
</protein>
<dbReference type="InterPro" id="IPR055570">
    <property type="entry name" value="DUF7146"/>
</dbReference>
<dbReference type="AlphaFoldDB" id="A0A1B1AH82"/>
<name>A0A1B1AH82_9PROT</name>
<feature type="domain" description="Toprim" evidence="1">
    <location>
        <begin position="205"/>
        <end position="291"/>
    </location>
</feature>
<accession>A0A1B1AH82</accession>
<dbReference type="InterPro" id="IPR034154">
    <property type="entry name" value="TOPRIM_DnaG/twinkle"/>
</dbReference>
<evidence type="ECO:0000313" key="4">
    <source>
        <dbReference type="Proteomes" id="UP000092498"/>
    </source>
</evidence>
<dbReference type="CDD" id="cd01029">
    <property type="entry name" value="TOPRIM_primases"/>
    <property type="match status" value="1"/>
</dbReference>